<dbReference type="InterPro" id="IPR001920">
    <property type="entry name" value="Asp/Glu_race"/>
</dbReference>
<dbReference type="Gene3D" id="3.40.50.1860">
    <property type="match status" value="2"/>
</dbReference>
<name>A0A1F2UMR4_9ACTN</name>
<evidence type="ECO:0000256" key="6">
    <source>
        <dbReference type="ARBA" id="ARBA00023316"/>
    </source>
</evidence>
<evidence type="ECO:0000256" key="2">
    <source>
        <dbReference type="ARBA" id="ARBA00013090"/>
    </source>
</evidence>
<dbReference type="AlphaFoldDB" id="A0A1F2UMR4"/>
<dbReference type="GO" id="GO:0009252">
    <property type="term" value="P:peptidoglycan biosynthetic process"/>
    <property type="evidence" value="ECO:0007669"/>
    <property type="project" value="UniProtKB-UniRule"/>
</dbReference>
<feature type="active site" description="Proton donor/acceptor" evidence="8">
    <location>
        <position position="73"/>
    </location>
</feature>
<evidence type="ECO:0000256" key="4">
    <source>
        <dbReference type="ARBA" id="ARBA00022984"/>
    </source>
</evidence>
<evidence type="ECO:0000313" key="9">
    <source>
        <dbReference type="EMBL" id="OFW34288.1"/>
    </source>
</evidence>
<dbReference type="HAMAP" id="MF_00258">
    <property type="entry name" value="Glu_racemase"/>
    <property type="match status" value="1"/>
</dbReference>
<dbReference type="PROSITE" id="PS00924">
    <property type="entry name" value="ASP_GLU_RACEMASE_2"/>
    <property type="match status" value="1"/>
</dbReference>
<evidence type="ECO:0000313" key="10">
    <source>
        <dbReference type="Proteomes" id="UP000178086"/>
    </source>
</evidence>
<keyword evidence="5 8" id="KW-0413">Isomerase</keyword>
<dbReference type="Proteomes" id="UP000178086">
    <property type="component" value="Unassembled WGS sequence"/>
</dbReference>
<dbReference type="InterPro" id="IPR018187">
    <property type="entry name" value="Asp/Glu_racemase_AS_1"/>
</dbReference>
<reference evidence="9 10" key="1">
    <citation type="journal article" date="2016" name="Nat. Commun.">
        <title>Thousands of microbial genomes shed light on interconnected biogeochemical processes in an aquifer system.</title>
        <authorList>
            <person name="Anantharaman K."/>
            <person name="Brown C.T."/>
            <person name="Hug L.A."/>
            <person name="Sharon I."/>
            <person name="Castelle C.J."/>
            <person name="Probst A.J."/>
            <person name="Thomas B.C."/>
            <person name="Singh A."/>
            <person name="Wilkins M.J."/>
            <person name="Karaoz U."/>
            <person name="Brodie E.L."/>
            <person name="Williams K.H."/>
            <person name="Hubbard S.S."/>
            <person name="Banfield J.F."/>
        </authorList>
    </citation>
    <scope>NUCLEOTIDE SEQUENCE [LARGE SCALE GENOMIC DNA]</scope>
</reference>
<dbReference type="FunFam" id="3.40.50.1860:FF:000002">
    <property type="entry name" value="Glutamate racemase"/>
    <property type="match status" value="1"/>
</dbReference>
<gene>
    <name evidence="8" type="primary">murI</name>
    <name evidence="9" type="ORF">A2074_05590</name>
</gene>
<dbReference type="GO" id="GO:0071555">
    <property type="term" value="P:cell wall organization"/>
    <property type="evidence" value="ECO:0007669"/>
    <property type="project" value="UniProtKB-KW"/>
</dbReference>
<dbReference type="InterPro" id="IPR015942">
    <property type="entry name" value="Asp/Glu/hydantoin_racemase"/>
</dbReference>
<protein>
    <recommendedName>
        <fullName evidence="7 8">Glutamate racemase</fullName>
        <ecNumber evidence="2 8">5.1.1.3</ecNumber>
    </recommendedName>
</protein>
<comment type="pathway">
    <text evidence="8">Cell wall biogenesis; peptidoglycan biosynthesis.</text>
</comment>
<comment type="function">
    <text evidence="8">Provides the (R)-glutamate required for cell wall biosynthesis.</text>
</comment>
<dbReference type="PANTHER" id="PTHR21198">
    <property type="entry name" value="GLUTAMATE RACEMASE"/>
    <property type="match status" value="1"/>
</dbReference>
<feature type="binding site" evidence="8">
    <location>
        <begin position="185"/>
        <end position="186"/>
    </location>
    <ligand>
        <name>substrate</name>
    </ligand>
</feature>
<dbReference type="InterPro" id="IPR004391">
    <property type="entry name" value="Glu_race"/>
</dbReference>
<dbReference type="InterPro" id="IPR033134">
    <property type="entry name" value="Asp/Glu_racemase_AS_2"/>
</dbReference>
<sequence>MDSRPIGIFDSGLGGLTVVREIMRQLPHEQTLYFGDTARFPYGPRSAEELRGFVFEIIDFLLIYDVKFIVIACNSASAAALEAAQQFYSIPIIGVIEPGARAAVQATRNRRVGVIGTQATISSGSYITSMKTIDAGVKAYSLACPELADFVERDEITGQKVEGAIKWYLDPLMRDGIDSLILGCTHYPLLSDTIAKVAGDDITLISSAEETARELKEFLQRKDGFREGTASPEPRFFSSGDEGVFGRLGARFLGQEIAHVERVHLPLKVKVNRAEKG</sequence>
<dbReference type="GO" id="GO:0008881">
    <property type="term" value="F:glutamate racemase activity"/>
    <property type="evidence" value="ECO:0007669"/>
    <property type="project" value="UniProtKB-UniRule"/>
</dbReference>
<feature type="active site" description="Proton donor/acceptor" evidence="8">
    <location>
        <position position="184"/>
    </location>
</feature>
<proteinExistence type="inferred from homology"/>
<evidence type="ECO:0000256" key="5">
    <source>
        <dbReference type="ARBA" id="ARBA00023235"/>
    </source>
</evidence>
<dbReference type="EC" id="5.1.1.3" evidence="2 8"/>
<dbReference type="UniPathway" id="UPA00219"/>
<keyword evidence="6 8" id="KW-0961">Cell wall biogenesis/degradation</keyword>
<feature type="binding site" evidence="8">
    <location>
        <begin position="74"/>
        <end position="75"/>
    </location>
    <ligand>
        <name>substrate</name>
    </ligand>
</feature>
<dbReference type="SUPFAM" id="SSF53681">
    <property type="entry name" value="Aspartate/glutamate racemase"/>
    <property type="match status" value="2"/>
</dbReference>
<evidence type="ECO:0000256" key="3">
    <source>
        <dbReference type="ARBA" id="ARBA00022960"/>
    </source>
</evidence>
<feature type="binding site" evidence="8">
    <location>
        <begin position="42"/>
        <end position="43"/>
    </location>
    <ligand>
        <name>substrate</name>
    </ligand>
</feature>
<dbReference type="Pfam" id="PF01177">
    <property type="entry name" value="Asp_Glu_race"/>
    <property type="match status" value="1"/>
</dbReference>
<keyword evidence="3 8" id="KW-0133">Cell shape</keyword>
<keyword evidence="4 8" id="KW-0573">Peptidoglycan synthesis</keyword>
<feature type="binding site" evidence="8">
    <location>
        <begin position="10"/>
        <end position="11"/>
    </location>
    <ligand>
        <name>substrate</name>
    </ligand>
</feature>
<dbReference type="NCBIfam" id="TIGR00067">
    <property type="entry name" value="glut_race"/>
    <property type="match status" value="1"/>
</dbReference>
<dbReference type="PROSITE" id="PS00923">
    <property type="entry name" value="ASP_GLU_RACEMASE_1"/>
    <property type="match status" value="1"/>
</dbReference>
<comment type="catalytic activity">
    <reaction evidence="1 8">
        <text>L-glutamate = D-glutamate</text>
        <dbReference type="Rhea" id="RHEA:12813"/>
        <dbReference type="ChEBI" id="CHEBI:29985"/>
        <dbReference type="ChEBI" id="CHEBI:29986"/>
        <dbReference type="EC" id="5.1.1.3"/>
    </reaction>
</comment>
<organism evidence="9 10">
    <name type="scientific">Candidatus Aquicultor primus</name>
    <dbReference type="NCBI Taxonomy" id="1797195"/>
    <lineage>
        <taxon>Bacteria</taxon>
        <taxon>Bacillati</taxon>
        <taxon>Actinomycetota</taxon>
        <taxon>Candidatus Aquicultoria</taxon>
        <taxon>Candidatus Aquicultorales</taxon>
        <taxon>Candidatus Aquicultoraceae</taxon>
        <taxon>Candidatus Aquicultor</taxon>
    </lineage>
</organism>
<dbReference type="PANTHER" id="PTHR21198:SF2">
    <property type="entry name" value="GLUTAMATE RACEMASE"/>
    <property type="match status" value="1"/>
</dbReference>
<dbReference type="GO" id="GO:0008360">
    <property type="term" value="P:regulation of cell shape"/>
    <property type="evidence" value="ECO:0007669"/>
    <property type="project" value="UniProtKB-KW"/>
</dbReference>
<dbReference type="EMBL" id="MELI01000048">
    <property type="protein sequence ID" value="OFW34288.1"/>
    <property type="molecule type" value="Genomic_DNA"/>
</dbReference>
<accession>A0A1F2UMR4</accession>
<evidence type="ECO:0000256" key="7">
    <source>
        <dbReference type="ARBA" id="ARBA00070053"/>
    </source>
</evidence>
<comment type="caution">
    <text evidence="9">The sequence shown here is derived from an EMBL/GenBank/DDBJ whole genome shotgun (WGS) entry which is preliminary data.</text>
</comment>
<evidence type="ECO:0000256" key="1">
    <source>
        <dbReference type="ARBA" id="ARBA00001602"/>
    </source>
</evidence>
<evidence type="ECO:0000256" key="8">
    <source>
        <dbReference type="HAMAP-Rule" id="MF_00258"/>
    </source>
</evidence>
<comment type="similarity">
    <text evidence="8">Belongs to the aspartate/glutamate racemases family.</text>
</comment>